<comment type="caution">
    <text evidence="1">The sequence shown here is derived from an EMBL/GenBank/DDBJ whole genome shotgun (WGS) entry which is preliminary data.</text>
</comment>
<name>A0ABS7LI95_9HYPH</name>
<dbReference type="Proteomes" id="UP000720124">
    <property type="component" value="Unassembled WGS sequence"/>
</dbReference>
<keyword evidence="2" id="KW-1185">Reference proteome</keyword>
<evidence type="ECO:0008006" key="3">
    <source>
        <dbReference type="Google" id="ProtNLM"/>
    </source>
</evidence>
<organism evidence="1 2">
    <name type="scientific">Rhizobium bangladeshense</name>
    <dbReference type="NCBI Taxonomy" id="1138189"/>
    <lineage>
        <taxon>Bacteria</taxon>
        <taxon>Pseudomonadati</taxon>
        <taxon>Pseudomonadota</taxon>
        <taxon>Alphaproteobacteria</taxon>
        <taxon>Hyphomicrobiales</taxon>
        <taxon>Rhizobiaceae</taxon>
        <taxon>Rhizobium/Agrobacterium group</taxon>
        <taxon>Rhizobium</taxon>
    </lineage>
</organism>
<evidence type="ECO:0000313" key="2">
    <source>
        <dbReference type="Proteomes" id="UP000720124"/>
    </source>
</evidence>
<dbReference type="EMBL" id="JABTXI010000004">
    <property type="protein sequence ID" value="MBY3590741.1"/>
    <property type="molecule type" value="Genomic_DNA"/>
</dbReference>
<reference evidence="1 2" key="1">
    <citation type="submission" date="2020-06" db="EMBL/GenBank/DDBJ databases">
        <title>Global-level population genomics: horizontal gene transfer, symbiosis and evolution in Rhizobia.</title>
        <authorList>
            <person name="Gai Y."/>
        </authorList>
    </citation>
    <scope>NUCLEOTIDE SEQUENCE [LARGE SCALE GENOMIC DNA]</scope>
    <source>
        <strain evidence="1 2">PLR6_1b</strain>
    </source>
</reference>
<dbReference type="GeneID" id="66146234"/>
<protein>
    <recommendedName>
        <fullName evidence="3">Dehydrogenase</fullName>
    </recommendedName>
</protein>
<proteinExistence type="predicted"/>
<dbReference type="RefSeq" id="WP_064712820.1">
    <property type="nucleotide sequence ID" value="NZ_CP071612.1"/>
</dbReference>
<sequence>MLPAKSLKPHHPKAGQLGSDDAWEVEAVLAWHDDDAKAAIRSLLDDCQHLRRQLALAERVMSRGMARGWTPRYERDAL</sequence>
<gene>
    <name evidence="1" type="ORF">HJA87_12725</name>
</gene>
<evidence type="ECO:0000313" key="1">
    <source>
        <dbReference type="EMBL" id="MBY3590741.1"/>
    </source>
</evidence>
<accession>A0ABS7LI95</accession>